<dbReference type="GO" id="GO:0006891">
    <property type="term" value="P:intra-Golgi vesicle-mediated transport"/>
    <property type="evidence" value="ECO:0007669"/>
    <property type="project" value="TreeGrafter"/>
</dbReference>
<evidence type="ECO:0000256" key="8">
    <source>
        <dbReference type="ARBA" id="ARBA00031339"/>
    </source>
</evidence>
<reference evidence="11 12" key="1">
    <citation type="submission" date="2016-02" db="EMBL/GenBank/DDBJ databases">
        <title>Comparative genomic and transcriptomic foundation for Pichia pastoris.</title>
        <authorList>
            <person name="Love K.R."/>
            <person name="Shah K.A."/>
            <person name="Whittaker C.A."/>
            <person name="Wu J."/>
            <person name="Bartlett M.C."/>
            <person name="Ma D."/>
            <person name="Leeson R.L."/>
            <person name="Priest M."/>
            <person name="Young S.K."/>
            <person name="Love J.C."/>
        </authorList>
    </citation>
    <scope>NUCLEOTIDE SEQUENCE [LARGE SCALE GENOMIC DNA]</scope>
    <source>
        <strain evidence="11 12">ATCC 28485</strain>
    </source>
</reference>
<feature type="domain" description="Conserved oligomeric Golgi complex subunit 3 N-terminal" evidence="9">
    <location>
        <begin position="113"/>
        <end position="258"/>
    </location>
</feature>
<dbReference type="Pfam" id="PF20671">
    <property type="entry name" value="COG3_C"/>
    <property type="match status" value="1"/>
</dbReference>
<evidence type="ECO:0000256" key="7">
    <source>
        <dbReference type="ARBA" id="ARBA00023136"/>
    </source>
</evidence>
<proteinExistence type="inferred from homology"/>
<dbReference type="InterPro" id="IPR048685">
    <property type="entry name" value="COG3_C"/>
</dbReference>
<accession>A0A1B2JDA0</accession>
<comment type="subcellular location">
    <subcellularLocation>
        <location evidence="1">Golgi apparatus membrane</location>
        <topology evidence="1">Peripheral membrane protein</topology>
    </subcellularLocation>
</comment>
<dbReference type="Pfam" id="PF04136">
    <property type="entry name" value="COG3_N"/>
    <property type="match status" value="1"/>
</dbReference>
<dbReference type="GO" id="GO:0007030">
    <property type="term" value="P:Golgi organization"/>
    <property type="evidence" value="ECO:0007669"/>
    <property type="project" value="TreeGrafter"/>
</dbReference>
<keyword evidence="5" id="KW-0653">Protein transport</keyword>
<keyword evidence="4" id="KW-0813">Transport</keyword>
<protein>
    <recommendedName>
        <fullName evidence="3">Conserved oligomeric Golgi complex subunit 3</fullName>
    </recommendedName>
    <alternativeName>
        <fullName evidence="8">Component of oligomeric Golgi complex 3</fullName>
    </alternativeName>
</protein>
<dbReference type="Proteomes" id="UP000094565">
    <property type="component" value="Chromosome 2"/>
</dbReference>
<evidence type="ECO:0000256" key="2">
    <source>
        <dbReference type="ARBA" id="ARBA00009936"/>
    </source>
</evidence>
<dbReference type="EMBL" id="CP014585">
    <property type="protein sequence ID" value="ANZ75805.1"/>
    <property type="molecule type" value="Genomic_DNA"/>
</dbReference>
<evidence type="ECO:0000313" key="12">
    <source>
        <dbReference type="Proteomes" id="UP000094565"/>
    </source>
</evidence>
<keyword evidence="7" id="KW-0472">Membrane</keyword>
<evidence type="ECO:0000256" key="6">
    <source>
        <dbReference type="ARBA" id="ARBA00023034"/>
    </source>
</evidence>
<evidence type="ECO:0000256" key="3">
    <source>
        <dbReference type="ARBA" id="ARBA00020976"/>
    </source>
</evidence>
<sequence length="718" mass="83680">MTRQRAATIGTRRHRRNSLVIVDPPTVEHHHLKHDKERTDLKKNVSTTHLHTLEDHSTEKDLLLWPLTNEENREYTDYVKSELLYPYINEVLDFESYQTLDTEANDVLDETLEYFTHVHDVNGSLLQETQDIIDQLNDLQLINESIINQTKEFHETSNKLITETNEDRQLYNGIMEILDVFNQLDPIIHKLNTTSSSGMVNDASFAEILTKLDFCMQFLETDERREFKEYAKYKTRFRQCLIRALTLIRNYVIETFKEYEPIIVAKLTEDADLSLLQKKLVTNEVFTEDLGEKNIIRLISYLNERYSAGDEEISNLLKDIYAQYFRLRWKLVHFLVEPLLLEIKENSLDTSLKHFDSWYGLLSDEKNLLESFFTGRNDLQDQQLNQWLAQVISPLHEILKGEISKVHDVEELKKLLNELQPYRNTSTGGDEDDDELNLNKFFQPAINDFDNQYLTQIHQRVTDSIINYQPSLKEPKLSGASLPVYPPILEVSAILEESHLLISKASFDHLANTLVHISILSILKNYGGELNYKPDKQVIARKLFVIRSLLHLKNELQTKYAFIDFGTASKNTSITSVIRHLFHKSNPVFEHYVEHDSTKTSKSRKDLRLWFLPAVLTQDTDSFTELSLVLHKIINEFIVDYATKIIQDIDPQNMLDTLTYQISNLSTSISTNIEDKKIAESLIERIQGKIVDEYEARKLPDNDRFLAFFNQAIVEDDT</sequence>
<dbReference type="GO" id="GO:0000139">
    <property type="term" value="C:Golgi membrane"/>
    <property type="evidence" value="ECO:0007669"/>
    <property type="project" value="UniProtKB-SubCell"/>
</dbReference>
<dbReference type="AlphaFoldDB" id="A0A1B2JDA0"/>
<gene>
    <name evidence="11" type="ORF">ATY40_BA7503261</name>
</gene>
<evidence type="ECO:0000259" key="10">
    <source>
        <dbReference type="Pfam" id="PF20671"/>
    </source>
</evidence>
<evidence type="ECO:0000256" key="4">
    <source>
        <dbReference type="ARBA" id="ARBA00022448"/>
    </source>
</evidence>
<evidence type="ECO:0000313" key="11">
    <source>
        <dbReference type="EMBL" id="ANZ75805.1"/>
    </source>
</evidence>
<comment type="similarity">
    <text evidence="2">Belongs to the COG3 family.</text>
</comment>
<dbReference type="PANTHER" id="PTHR13302">
    <property type="entry name" value="CONSERVED OLIGOMERIC GOLGI COMPLEX COMPONENT 3"/>
    <property type="match status" value="1"/>
</dbReference>
<dbReference type="InterPro" id="IPR048320">
    <property type="entry name" value="COG3_N"/>
</dbReference>
<dbReference type="InterPro" id="IPR007265">
    <property type="entry name" value="COG_su3"/>
</dbReference>
<dbReference type="PANTHER" id="PTHR13302:SF8">
    <property type="entry name" value="CONSERVED OLIGOMERIC GOLGI COMPLEX SUBUNIT 3"/>
    <property type="match status" value="1"/>
</dbReference>
<organism evidence="11 12">
    <name type="scientific">Komagataella pastoris</name>
    <name type="common">Yeast</name>
    <name type="synonym">Pichia pastoris</name>
    <dbReference type="NCBI Taxonomy" id="4922"/>
    <lineage>
        <taxon>Eukaryota</taxon>
        <taxon>Fungi</taxon>
        <taxon>Dikarya</taxon>
        <taxon>Ascomycota</taxon>
        <taxon>Saccharomycotina</taxon>
        <taxon>Pichiomycetes</taxon>
        <taxon>Pichiales</taxon>
        <taxon>Pichiaceae</taxon>
        <taxon>Komagataella</taxon>
    </lineage>
</organism>
<keyword evidence="12" id="KW-1185">Reference proteome</keyword>
<evidence type="ECO:0000256" key="5">
    <source>
        <dbReference type="ARBA" id="ARBA00022927"/>
    </source>
</evidence>
<evidence type="ECO:0000259" key="9">
    <source>
        <dbReference type="Pfam" id="PF04136"/>
    </source>
</evidence>
<dbReference type="GO" id="GO:0005801">
    <property type="term" value="C:cis-Golgi network"/>
    <property type="evidence" value="ECO:0007669"/>
    <property type="project" value="InterPro"/>
</dbReference>
<dbReference type="OrthoDB" id="296793at2759"/>
<dbReference type="GO" id="GO:0032258">
    <property type="term" value="P:cytoplasm to vacuole targeting by the Cvt pathway"/>
    <property type="evidence" value="ECO:0007669"/>
    <property type="project" value="TreeGrafter"/>
</dbReference>
<dbReference type="GO" id="GO:0017119">
    <property type="term" value="C:Golgi transport complex"/>
    <property type="evidence" value="ECO:0007669"/>
    <property type="project" value="TreeGrafter"/>
</dbReference>
<name>A0A1B2JDA0_PICPA</name>
<dbReference type="GO" id="GO:0006914">
    <property type="term" value="P:autophagy"/>
    <property type="evidence" value="ECO:0007669"/>
    <property type="project" value="TreeGrafter"/>
</dbReference>
<keyword evidence="6" id="KW-0333">Golgi apparatus</keyword>
<feature type="domain" description="Conserved oligomeric Golgi complex subunit 3 C-terminal" evidence="10">
    <location>
        <begin position="292"/>
        <end position="558"/>
    </location>
</feature>
<evidence type="ECO:0000256" key="1">
    <source>
        <dbReference type="ARBA" id="ARBA00004395"/>
    </source>
</evidence>